<feature type="compositionally biased region" description="Pro residues" evidence="1">
    <location>
        <begin position="269"/>
        <end position="283"/>
    </location>
</feature>
<accession>A0A2S5B8X2</accession>
<dbReference type="InterPro" id="IPR027417">
    <property type="entry name" value="P-loop_NTPase"/>
</dbReference>
<proteinExistence type="predicted"/>
<dbReference type="GO" id="GO:0046403">
    <property type="term" value="F:polynucleotide 3'-phosphatase activity"/>
    <property type="evidence" value="ECO:0007669"/>
    <property type="project" value="TreeGrafter"/>
</dbReference>
<protein>
    <submittedName>
        <fullName evidence="2">Uncharacterized protein</fullName>
    </submittedName>
</protein>
<dbReference type="SUPFAM" id="SSF52540">
    <property type="entry name" value="P-loop containing nucleoside triphosphate hydrolases"/>
    <property type="match status" value="1"/>
</dbReference>
<comment type="caution">
    <text evidence="2">The sequence shown here is derived from an EMBL/GenBank/DDBJ whole genome shotgun (WGS) entry which is preliminary data.</text>
</comment>
<dbReference type="OrthoDB" id="5585746at2759"/>
<feature type="compositionally biased region" description="Low complexity" evidence="1">
    <location>
        <begin position="291"/>
        <end position="302"/>
    </location>
</feature>
<dbReference type="STRING" id="741276.A0A2S5B8X2"/>
<dbReference type="GO" id="GO:0006281">
    <property type="term" value="P:DNA repair"/>
    <property type="evidence" value="ECO:0007669"/>
    <property type="project" value="TreeGrafter"/>
</dbReference>
<keyword evidence="3" id="KW-1185">Reference proteome</keyword>
<feature type="region of interest" description="Disordered" evidence="1">
    <location>
        <begin position="180"/>
        <end position="341"/>
    </location>
</feature>
<evidence type="ECO:0000313" key="3">
    <source>
        <dbReference type="Proteomes" id="UP000237144"/>
    </source>
</evidence>
<dbReference type="PANTHER" id="PTHR12083:SF9">
    <property type="entry name" value="BIFUNCTIONAL POLYNUCLEOTIDE PHOSPHATASE_KINASE"/>
    <property type="match status" value="1"/>
</dbReference>
<evidence type="ECO:0000313" key="2">
    <source>
        <dbReference type="EMBL" id="POY73222.1"/>
    </source>
</evidence>
<dbReference type="Proteomes" id="UP000237144">
    <property type="component" value="Unassembled WGS sequence"/>
</dbReference>
<dbReference type="GO" id="GO:0046404">
    <property type="term" value="F:ATP-dependent polydeoxyribonucleotide 5'-hydroxyl-kinase activity"/>
    <property type="evidence" value="ECO:0007669"/>
    <property type="project" value="TreeGrafter"/>
</dbReference>
<evidence type="ECO:0000256" key="1">
    <source>
        <dbReference type="SAM" id="MobiDB-lite"/>
    </source>
</evidence>
<gene>
    <name evidence="2" type="ORF">BMF94_3555</name>
</gene>
<dbReference type="EMBL" id="PJQD01000038">
    <property type="protein sequence ID" value="POY73222.1"/>
    <property type="molecule type" value="Genomic_DNA"/>
</dbReference>
<dbReference type="GO" id="GO:0003690">
    <property type="term" value="F:double-stranded DNA binding"/>
    <property type="evidence" value="ECO:0007669"/>
    <property type="project" value="TreeGrafter"/>
</dbReference>
<feature type="compositionally biased region" description="Polar residues" evidence="1">
    <location>
        <begin position="307"/>
        <end position="321"/>
    </location>
</feature>
<sequence length="341" mass="36747">MDSAHSTASYAQAAPQLIVLAGVVGSGKSTLSEAWQRVSPDWVRVNQDDLGDRRACEAAVRTALSQRKNVVVDRQNFDKGQRGTWLEIAHEFPDVRVGGMVMGTSKEACRERLLRRTNHPTIGDPELAVQLLDKFTGLWEPPQIDEGFDQLIVLPPLPPAESIDAALVRSLLASLHASPLNPSAAAQRTPRPRPQHYARPDGFFDDGSWRPPPIQSQYRAPGPPPPQGVFGGGYGYRPPPTAPAWSHHLPNNASRAYAPPPAVLHGGPSPGPPPHHHSQPPPWRMSGPSQAATPHTAYATPPHIQPAGQQPFRSDSQTQGPASVFGLPLSDEQVPPASVQP</sequence>
<dbReference type="Pfam" id="PF13671">
    <property type="entry name" value="AAA_33"/>
    <property type="match status" value="1"/>
</dbReference>
<dbReference type="Gene3D" id="3.40.50.300">
    <property type="entry name" value="P-loop containing nucleotide triphosphate hydrolases"/>
    <property type="match status" value="1"/>
</dbReference>
<reference evidence="2 3" key="1">
    <citation type="journal article" date="2018" name="Front. Microbiol.">
        <title>Prospects for Fungal Bioremediation of Acidic Radioactive Waste Sites: Characterization and Genome Sequence of Rhodotorula taiwanensis MD1149.</title>
        <authorList>
            <person name="Tkavc R."/>
            <person name="Matrosova V.Y."/>
            <person name="Grichenko O.E."/>
            <person name="Gostincar C."/>
            <person name="Volpe R.P."/>
            <person name="Klimenkova P."/>
            <person name="Gaidamakova E.K."/>
            <person name="Zhou C.E."/>
            <person name="Stewart B.J."/>
            <person name="Lyman M.G."/>
            <person name="Malfatti S.A."/>
            <person name="Rubinfeld B."/>
            <person name="Courtot M."/>
            <person name="Singh J."/>
            <person name="Dalgard C.L."/>
            <person name="Hamilton T."/>
            <person name="Frey K.G."/>
            <person name="Gunde-Cimerman N."/>
            <person name="Dugan L."/>
            <person name="Daly M.J."/>
        </authorList>
    </citation>
    <scope>NUCLEOTIDE SEQUENCE [LARGE SCALE GENOMIC DNA]</scope>
    <source>
        <strain evidence="2 3">MD1149</strain>
    </source>
</reference>
<dbReference type="AlphaFoldDB" id="A0A2S5B8X2"/>
<name>A0A2S5B8X2_9BASI</name>
<organism evidence="2 3">
    <name type="scientific">Rhodotorula taiwanensis</name>
    <dbReference type="NCBI Taxonomy" id="741276"/>
    <lineage>
        <taxon>Eukaryota</taxon>
        <taxon>Fungi</taxon>
        <taxon>Dikarya</taxon>
        <taxon>Basidiomycota</taxon>
        <taxon>Pucciniomycotina</taxon>
        <taxon>Microbotryomycetes</taxon>
        <taxon>Sporidiobolales</taxon>
        <taxon>Sporidiobolaceae</taxon>
        <taxon>Rhodotorula</taxon>
    </lineage>
</organism>
<dbReference type="PANTHER" id="PTHR12083">
    <property type="entry name" value="BIFUNCTIONAL POLYNUCLEOTIDE PHOSPHATASE/KINASE"/>
    <property type="match status" value="1"/>
</dbReference>